<accession>A0A5N6PZK5</accession>
<dbReference type="AlphaFoldDB" id="A0A5N6PZK5"/>
<dbReference type="EMBL" id="SZYD01000001">
    <property type="protein sequence ID" value="KAD7477805.1"/>
    <property type="molecule type" value="Genomic_DNA"/>
</dbReference>
<sequence>MASHEAEVTSSKAAEVTPEATENEEDEREQEEQEEERQPLGQTIPYKKHEPFKRRKTVARRKRHEEIPKSVYFFVAEWSYSSLEKKIVLKYCNGNIVKLQENNQRCLLTFKSTKKTFRC</sequence>
<reference evidence="2 3" key="1">
    <citation type="submission" date="2019-05" db="EMBL/GenBank/DDBJ databases">
        <title>Mikania micrantha, genome provides insights into the molecular mechanism of rapid growth.</title>
        <authorList>
            <person name="Liu B."/>
        </authorList>
    </citation>
    <scope>NUCLEOTIDE SEQUENCE [LARGE SCALE GENOMIC DNA]</scope>
    <source>
        <strain evidence="2">NLD-2019</strain>
        <tissue evidence="2">Leaf</tissue>
    </source>
</reference>
<keyword evidence="3" id="KW-1185">Reference proteome</keyword>
<evidence type="ECO:0000313" key="2">
    <source>
        <dbReference type="EMBL" id="KAD7477805.1"/>
    </source>
</evidence>
<name>A0A5N6PZK5_9ASTR</name>
<comment type="caution">
    <text evidence="2">The sequence shown here is derived from an EMBL/GenBank/DDBJ whole genome shotgun (WGS) entry which is preliminary data.</text>
</comment>
<organism evidence="2 3">
    <name type="scientific">Mikania micrantha</name>
    <name type="common">bitter vine</name>
    <dbReference type="NCBI Taxonomy" id="192012"/>
    <lineage>
        <taxon>Eukaryota</taxon>
        <taxon>Viridiplantae</taxon>
        <taxon>Streptophyta</taxon>
        <taxon>Embryophyta</taxon>
        <taxon>Tracheophyta</taxon>
        <taxon>Spermatophyta</taxon>
        <taxon>Magnoliopsida</taxon>
        <taxon>eudicotyledons</taxon>
        <taxon>Gunneridae</taxon>
        <taxon>Pentapetalae</taxon>
        <taxon>asterids</taxon>
        <taxon>campanulids</taxon>
        <taxon>Asterales</taxon>
        <taxon>Asteraceae</taxon>
        <taxon>Asteroideae</taxon>
        <taxon>Heliantheae alliance</taxon>
        <taxon>Eupatorieae</taxon>
        <taxon>Mikania</taxon>
    </lineage>
</organism>
<protein>
    <submittedName>
        <fullName evidence="2">Uncharacterized protein</fullName>
    </submittedName>
</protein>
<proteinExistence type="predicted"/>
<dbReference type="Proteomes" id="UP000326396">
    <property type="component" value="Linkage Group LG1"/>
</dbReference>
<feature type="compositionally biased region" description="Acidic residues" evidence="1">
    <location>
        <begin position="21"/>
        <end position="35"/>
    </location>
</feature>
<evidence type="ECO:0000256" key="1">
    <source>
        <dbReference type="SAM" id="MobiDB-lite"/>
    </source>
</evidence>
<gene>
    <name evidence="2" type="ORF">E3N88_00941</name>
</gene>
<evidence type="ECO:0000313" key="3">
    <source>
        <dbReference type="Proteomes" id="UP000326396"/>
    </source>
</evidence>
<feature type="region of interest" description="Disordered" evidence="1">
    <location>
        <begin position="1"/>
        <end position="57"/>
    </location>
</feature>